<protein>
    <submittedName>
        <fullName evidence="8">Cholesterol 25-hydroxylase-like protein</fullName>
    </submittedName>
</protein>
<dbReference type="PANTHER" id="PTHR11863">
    <property type="entry name" value="STEROL DESATURASE"/>
    <property type="match status" value="1"/>
</dbReference>
<keyword evidence="4 5" id="KW-0472">Membrane</keyword>
<dbReference type="InterPro" id="IPR006694">
    <property type="entry name" value="Fatty_acid_hydroxylase"/>
</dbReference>
<dbReference type="AlphaFoldDB" id="A0A6P4YKU7"/>
<dbReference type="Pfam" id="PF04116">
    <property type="entry name" value="FA_hydroxylase"/>
    <property type="match status" value="1"/>
</dbReference>
<sequence length="342" mass="38656">MTPPASEGISTVFPPETGGQFCGQRSSREVSMAAASTSGAGRSRGSGVILVLRVLCVLTVIVCYFCQSSIQHYIDSLWIYLSHHALYQTVYFETWFVVFCYSLIALVPEAMAKVSYFSQYRLERSLVLPRPSIPELMTEGTLYMLPLAALDTVIVKRFPGVQEDVLEMKRLDWIQRTRALPKSAPTLGQMVWQVAAALIIYDAMFYVIHYSVHRNAFLYKTIHAHHHDHPGGLHGRVTNRLTVAERLALVLSANFSLRLVSAHPLSRTVFIIVFIGLLVENHAGFDLPWSYDKIIPFGVMGGAARHHAHHVYGARQYQPFFTYIDNYMEQSKQQPRVTHNNL</sequence>
<reference evidence="8" key="1">
    <citation type="submission" date="2025-08" db="UniProtKB">
        <authorList>
            <consortium name="RefSeq"/>
        </authorList>
    </citation>
    <scope>IDENTIFICATION</scope>
    <source>
        <tissue evidence="8">Gonad</tissue>
    </source>
</reference>
<evidence type="ECO:0000313" key="8">
    <source>
        <dbReference type="RefSeq" id="XP_019630085.1"/>
    </source>
</evidence>
<dbReference type="KEGG" id="bbel:109474254"/>
<keyword evidence="7" id="KW-1185">Reference proteome</keyword>
<evidence type="ECO:0000256" key="1">
    <source>
        <dbReference type="ARBA" id="ARBA00004370"/>
    </source>
</evidence>
<dbReference type="RefSeq" id="XP_019630085.1">
    <property type="nucleotide sequence ID" value="XM_019774526.1"/>
</dbReference>
<feature type="domain" description="Fatty acid hydroxylase" evidence="6">
    <location>
        <begin position="195"/>
        <end position="328"/>
    </location>
</feature>
<feature type="transmembrane region" description="Helical" evidence="5">
    <location>
        <begin position="50"/>
        <end position="74"/>
    </location>
</feature>
<dbReference type="OrthoDB" id="1658724at2759"/>
<dbReference type="GeneID" id="109474254"/>
<evidence type="ECO:0000256" key="5">
    <source>
        <dbReference type="SAM" id="Phobius"/>
    </source>
</evidence>
<evidence type="ECO:0000259" key="6">
    <source>
        <dbReference type="Pfam" id="PF04116"/>
    </source>
</evidence>
<name>A0A6P4YKU7_BRABE</name>
<keyword evidence="2 5" id="KW-0812">Transmembrane</keyword>
<organism evidence="7 8">
    <name type="scientific">Branchiostoma belcheri</name>
    <name type="common">Amphioxus</name>
    <dbReference type="NCBI Taxonomy" id="7741"/>
    <lineage>
        <taxon>Eukaryota</taxon>
        <taxon>Metazoa</taxon>
        <taxon>Chordata</taxon>
        <taxon>Cephalochordata</taxon>
        <taxon>Leptocardii</taxon>
        <taxon>Amphioxiformes</taxon>
        <taxon>Branchiostomatidae</taxon>
        <taxon>Branchiostoma</taxon>
    </lineage>
</organism>
<dbReference type="GO" id="GO:0008610">
    <property type="term" value="P:lipid biosynthetic process"/>
    <property type="evidence" value="ECO:0007669"/>
    <property type="project" value="InterPro"/>
</dbReference>
<evidence type="ECO:0000256" key="3">
    <source>
        <dbReference type="ARBA" id="ARBA00022989"/>
    </source>
</evidence>
<dbReference type="GO" id="GO:0016491">
    <property type="term" value="F:oxidoreductase activity"/>
    <property type="evidence" value="ECO:0007669"/>
    <property type="project" value="InterPro"/>
</dbReference>
<feature type="transmembrane region" description="Helical" evidence="5">
    <location>
        <begin position="190"/>
        <end position="212"/>
    </location>
</feature>
<dbReference type="Proteomes" id="UP000515135">
    <property type="component" value="Unplaced"/>
</dbReference>
<proteinExistence type="predicted"/>
<evidence type="ECO:0000256" key="2">
    <source>
        <dbReference type="ARBA" id="ARBA00022692"/>
    </source>
</evidence>
<dbReference type="InterPro" id="IPR050307">
    <property type="entry name" value="Sterol_Desaturase_Related"/>
</dbReference>
<dbReference type="GO" id="GO:0016020">
    <property type="term" value="C:membrane"/>
    <property type="evidence" value="ECO:0007669"/>
    <property type="project" value="UniProtKB-SubCell"/>
</dbReference>
<accession>A0A6P4YKU7</accession>
<keyword evidence="3 5" id="KW-1133">Transmembrane helix</keyword>
<comment type="subcellular location">
    <subcellularLocation>
        <location evidence="1">Membrane</location>
    </subcellularLocation>
</comment>
<dbReference type="GO" id="GO:0005506">
    <property type="term" value="F:iron ion binding"/>
    <property type="evidence" value="ECO:0007669"/>
    <property type="project" value="InterPro"/>
</dbReference>
<gene>
    <name evidence="8" type="primary">LOC109474254</name>
</gene>
<feature type="transmembrane region" description="Helical" evidence="5">
    <location>
        <begin position="94"/>
        <end position="116"/>
    </location>
</feature>
<evidence type="ECO:0000256" key="4">
    <source>
        <dbReference type="ARBA" id="ARBA00023136"/>
    </source>
</evidence>
<evidence type="ECO:0000313" key="7">
    <source>
        <dbReference type="Proteomes" id="UP000515135"/>
    </source>
</evidence>